<proteinExistence type="predicted"/>
<protein>
    <submittedName>
        <fullName evidence="2">PTS sugar transporter subunit IIA</fullName>
    </submittedName>
</protein>
<dbReference type="AlphaFoldDB" id="A0A7G9GZ19"/>
<gene>
    <name evidence="2" type="ORF">H9Q81_04290</name>
</gene>
<dbReference type="PROSITE" id="PS51094">
    <property type="entry name" value="PTS_EIIA_TYPE_2"/>
    <property type="match status" value="1"/>
</dbReference>
<dbReference type="Gene3D" id="3.40.930.10">
    <property type="entry name" value="Mannitol-specific EII, Chain A"/>
    <property type="match status" value="1"/>
</dbReference>
<dbReference type="KEGG" id="fho:H9Q81_04290"/>
<dbReference type="InterPro" id="IPR002178">
    <property type="entry name" value="PTS_EIIA_type-2_dom"/>
</dbReference>
<organism evidence="2 3">
    <name type="scientific">Fusobacterium hominis</name>
    <dbReference type="NCBI Taxonomy" id="2764326"/>
    <lineage>
        <taxon>Bacteria</taxon>
        <taxon>Fusobacteriati</taxon>
        <taxon>Fusobacteriota</taxon>
        <taxon>Fusobacteriia</taxon>
        <taxon>Fusobacteriales</taxon>
        <taxon>Fusobacteriaceae</taxon>
        <taxon>Fusobacterium</taxon>
    </lineage>
</organism>
<dbReference type="InterPro" id="IPR016152">
    <property type="entry name" value="PTrfase/Anion_transptr"/>
</dbReference>
<accession>A0A7G9GZ19</accession>
<name>A0A7G9GZ19_9FUSO</name>
<evidence type="ECO:0000313" key="3">
    <source>
        <dbReference type="Proteomes" id="UP000515913"/>
    </source>
</evidence>
<dbReference type="Proteomes" id="UP000515913">
    <property type="component" value="Chromosome"/>
</dbReference>
<dbReference type="SUPFAM" id="SSF55804">
    <property type="entry name" value="Phoshotransferase/anion transport protein"/>
    <property type="match status" value="1"/>
</dbReference>
<dbReference type="RefSeq" id="WP_101473792.1">
    <property type="nucleotide sequence ID" value="NZ_CP060637.1"/>
</dbReference>
<sequence>MLQQHFKSKLITYIEEKHTKDEVLEILANLVKNNYESLSQDDSFYTNIIEREKLGSTGIGQGIAIPHTRSEKIIEPVIAVALLKHSVNFNAPDGENVKLVLLVVAPKGQNREYLSLVSELVRTFRNERLKNNVICANNYQELLEAIAELK</sequence>
<evidence type="ECO:0000259" key="1">
    <source>
        <dbReference type="PROSITE" id="PS51094"/>
    </source>
</evidence>
<dbReference type="Pfam" id="PF00359">
    <property type="entry name" value="PTS_EIIA_2"/>
    <property type="match status" value="1"/>
</dbReference>
<dbReference type="InterPro" id="IPR051541">
    <property type="entry name" value="PTS_SugarTrans_NitroReg"/>
</dbReference>
<evidence type="ECO:0000313" key="2">
    <source>
        <dbReference type="EMBL" id="QNM16051.1"/>
    </source>
</evidence>
<keyword evidence="2" id="KW-0762">Sugar transport</keyword>
<reference evidence="2 3" key="1">
    <citation type="submission" date="2020-08" db="EMBL/GenBank/DDBJ databases">
        <authorList>
            <person name="Liu C."/>
            <person name="Sun Q."/>
        </authorList>
    </citation>
    <scope>NUCLEOTIDE SEQUENCE [LARGE SCALE GENOMIC DNA]</scope>
    <source>
        <strain evidence="2 3">NSJ-57</strain>
    </source>
</reference>
<keyword evidence="2" id="KW-0813">Transport</keyword>
<dbReference type="PANTHER" id="PTHR47738">
    <property type="entry name" value="PTS SYSTEM FRUCTOSE-LIKE EIIA COMPONENT-RELATED"/>
    <property type="match status" value="1"/>
</dbReference>
<keyword evidence="3" id="KW-1185">Reference proteome</keyword>
<feature type="domain" description="PTS EIIA type-2" evidence="1">
    <location>
        <begin position="4"/>
        <end position="149"/>
    </location>
</feature>
<dbReference type="CDD" id="cd00211">
    <property type="entry name" value="PTS_IIA_fru"/>
    <property type="match status" value="1"/>
</dbReference>
<dbReference type="EMBL" id="CP060637">
    <property type="protein sequence ID" value="QNM16051.1"/>
    <property type="molecule type" value="Genomic_DNA"/>
</dbReference>